<keyword evidence="1" id="KW-0175">Coiled coil</keyword>
<gene>
    <name evidence="2" type="ORF">V1478_006866</name>
</gene>
<dbReference type="Proteomes" id="UP001607302">
    <property type="component" value="Unassembled WGS sequence"/>
</dbReference>
<evidence type="ECO:0000313" key="2">
    <source>
        <dbReference type="EMBL" id="KAL2726588.1"/>
    </source>
</evidence>
<feature type="coiled-coil region" evidence="1">
    <location>
        <begin position="170"/>
        <end position="240"/>
    </location>
</feature>
<organism evidence="2 3">
    <name type="scientific">Vespula squamosa</name>
    <name type="common">Southern yellow jacket</name>
    <name type="synonym">Wasp</name>
    <dbReference type="NCBI Taxonomy" id="30214"/>
    <lineage>
        <taxon>Eukaryota</taxon>
        <taxon>Metazoa</taxon>
        <taxon>Ecdysozoa</taxon>
        <taxon>Arthropoda</taxon>
        <taxon>Hexapoda</taxon>
        <taxon>Insecta</taxon>
        <taxon>Pterygota</taxon>
        <taxon>Neoptera</taxon>
        <taxon>Endopterygota</taxon>
        <taxon>Hymenoptera</taxon>
        <taxon>Apocrita</taxon>
        <taxon>Aculeata</taxon>
        <taxon>Vespoidea</taxon>
        <taxon>Vespidae</taxon>
        <taxon>Vespinae</taxon>
        <taxon>Vespula</taxon>
    </lineage>
</organism>
<keyword evidence="3" id="KW-1185">Reference proteome</keyword>
<dbReference type="AlphaFoldDB" id="A0ABD2B1K2"/>
<proteinExistence type="predicted"/>
<dbReference type="EMBL" id="JAUDFV010000133">
    <property type="protein sequence ID" value="KAL2726588.1"/>
    <property type="molecule type" value="Genomic_DNA"/>
</dbReference>
<protein>
    <submittedName>
        <fullName evidence="2">Centrosomal protein of 57 kDa-like isoform X5</fullName>
    </submittedName>
</protein>
<accession>A0ABD2B1K2</accession>
<name>A0ABD2B1K2_VESSQ</name>
<evidence type="ECO:0000256" key="1">
    <source>
        <dbReference type="SAM" id="Coils"/>
    </source>
</evidence>
<reference evidence="2 3" key="1">
    <citation type="journal article" date="2024" name="Ann. Entomol. Soc. Am.">
        <title>Genomic analyses of the southern and eastern yellowjacket wasps (Hymenoptera: Vespidae) reveal evolutionary signatures of social life.</title>
        <authorList>
            <person name="Catto M.A."/>
            <person name="Caine P.B."/>
            <person name="Orr S.E."/>
            <person name="Hunt B.G."/>
            <person name="Goodisman M.A.D."/>
        </authorList>
    </citation>
    <scope>NUCLEOTIDE SEQUENCE [LARGE SCALE GENOMIC DNA]</scope>
    <source>
        <strain evidence="2">233</strain>
        <tissue evidence="2">Head and thorax</tissue>
    </source>
</reference>
<comment type="caution">
    <text evidence="2">The sequence shown here is derived from an EMBL/GenBank/DDBJ whole genome shotgun (WGS) entry which is preliminary data.</text>
</comment>
<evidence type="ECO:0000313" key="3">
    <source>
        <dbReference type="Proteomes" id="UP001607302"/>
    </source>
</evidence>
<sequence>MKTKQPNITGITPLLIRKVSRGLEPVSTLVKQMVVESEDTSMENNCHAISAVEDKYSYSAQTSSKFVKQCPTINPLLKPQVITQSETNAFITPDDIQKQQKIQGDKESIKSYYPPIKNTMTEIIPQWNLKDYSQTTDSISKEQQNIVDCIKFNDKSNMQVSESKGIREVLVNLHDQFEAMNVKYENLQKKAEKSDNPLLISEIITLEKELNSKEEEINALISLYKEVMVLKQQMKILQQRNSFVCIATKVPAMNKVYSSNPISLSKTSKNCTKDAMHTFSMKRQNTINTQREASTSMKLAGLLRQIQMFQRQLKLTS</sequence>